<proteinExistence type="predicted"/>
<organism evidence="1 2">
    <name type="scientific">Arctium lappa</name>
    <name type="common">Greater burdock</name>
    <name type="synonym">Lappa major</name>
    <dbReference type="NCBI Taxonomy" id="4217"/>
    <lineage>
        <taxon>Eukaryota</taxon>
        <taxon>Viridiplantae</taxon>
        <taxon>Streptophyta</taxon>
        <taxon>Embryophyta</taxon>
        <taxon>Tracheophyta</taxon>
        <taxon>Spermatophyta</taxon>
        <taxon>Magnoliopsida</taxon>
        <taxon>eudicotyledons</taxon>
        <taxon>Gunneridae</taxon>
        <taxon>Pentapetalae</taxon>
        <taxon>asterids</taxon>
        <taxon>campanulids</taxon>
        <taxon>Asterales</taxon>
        <taxon>Asteraceae</taxon>
        <taxon>Carduoideae</taxon>
        <taxon>Cardueae</taxon>
        <taxon>Arctiinae</taxon>
        <taxon>Arctium</taxon>
    </lineage>
</organism>
<gene>
    <name evidence="1" type="ORF">L6452_34682</name>
</gene>
<dbReference type="EMBL" id="CM042058">
    <property type="protein sequence ID" value="KAI3685440.1"/>
    <property type="molecule type" value="Genomic_DNA"/>
</dbReference>
<comment type="caution">
    <text evidence="1">The sequence shown here is derived from an EMBL/GenBank/DDBJ whole genome shotgun (WGS) entry which is preliminary data.</text>
</comment>
<dbReference type="Proteomes" id="UP001055879">
    <property type="component" value="Linkage Group LG12"/>
</dbReference>
<evidence type="ECO:0000313" key="1">
    <source>
        <dbReference type="EMBL" id="KAI3685440.1"/>
    </source>
</evidence>
<sequence length="90" mass="10145">MGHDGLSFYCISITCMLCNIPRRLSEVLVIVHPSLRWPIPLNLRLTGTAYTQRLFPNRTLLNLPLRTGGSENRRISACILLSGNLILRNV</sequence>
<accession>A0ACB8YK33</accession>
<reference evidence="1 2" key="2">
    <citation type="journal article" date="2022" name="Mol. Ecol. Resour.">
        <title>The genomes of chicory, endive, great burdock and yacon provide insights into Asteraceae paleo-polyploidization history and plant inulin production.</title>
        <authorList>
            <person name="Fan W."/>
            <person name="Wang S."/>
            <person name="Wang H."/>
            <person name="Wang A."/>
            <person name="Jiang F."/>
            <person name="Liu H."/>
            <person name="Zhao H."/>
            <person name="Xu D."/>
            <person name="Zhang Y."/>
        </authorList>
    </citation>
    <scope>NUCLEOTIDE SEQUENCE [LARGE SCALE GENOMIC DNA]</scope>
    <source>
        <strain evidence="2">cv. Niubang</strain>
    </source>
</reference>
<name>A0ACB8YK33_ARCLA</name>
<evidence type="ECO:0000313" key="2">
    <source>
        <dbReference type="Proteomes" id="UP001055879"/>
    </source>
</evidence>
<protein>
    <submittedName>
        <fullName evidence="1">Uncharacterized protein</fullName>
    </submittedName>
</protein>
<reference evidence="2" key="1">
    <citation type="journal article" date="2022" name="Mol. Ecol. Resour.">
        <title>The genomes of chicory, endive, great burdock and yacon provide insights into Asteraceae palaeo-polyploidization history and plant inulin production.</title>
        <authorList>
            <person name="Fan W."/>
            <person name="Wang S."/>
            <person name="Wang H."/>
            <person name="Wang A."/>
            <person name="Jiang F."/>
            <person name="Liu H."/>
            <person name="Zhao H."/>
            <person name="Xu D."/>
            <person name="Zhang Y."/>
        </authorList>
    </citation>
    <scope>NUCLEOTIDE SEQUENCE [LARGE SCALE GENOMIC DNA]</scope>
    <source>
        <strain evidence="2">cv. Niubang</strain>
    </source>
</reference>
<keyword evidence="2" id="KW-1185">Reference proteome</keyword>